<dbReference type="SMART" id="SM00248">
    <property type="entry name" value="ANK"/>
    <property type="match status" value="10"/>
</dbReference>
<feature type="repeat" description="ANK" evidence="3">
    <location>
        <begin position="675"/>
        <end position="707"/>
    </location>
</feature>
<organism evidence="5 6">
    <name type="scientific">Clohesyomyces aquaticus</name>
    <dbReference type="NCBI Taxonomy" id="1231657"/>
    <lineage>
        <taxon>Eukaryota</taxon>
        <taxon>Fungi</taxon>
        <taxon>Dikarya</taxon>
        <taxon>Ascomycota</taxon>
        <taxon>Pezizomycotina</taxon>
        <taxon>Dothideomycetes</taxon>
        <taxon>Pleosporomycetidae</taxon>
        <taxon>Pleosporales</taxon>
        <taxon>Lindgomycetaceae</taxon>
        <taxon>Clohesyomyces</taxon>
    </lineage>
</organism>
<dbReference type="Pfam" id="PF12796">
    <property type="entry name" value="Ank_2"/>
    <property type="match status" value="1"/>
</dbReference>
<feature type="repeat" description="ANK" evidence="3">
    <location>
        <begin position="710"/>
        <end position="742"/>
    </location>
</feature>
<dbReference type="SUPFAM" id="SSF48403">
    <property type="entry name" value="Ankyrin repeat"/>
    <property type="match status" value="2"/>
</dbReference>
<dbReference type="PROSITE" id="PS50297">
    <property type="entry name" value="ANK_REP_REGION"/>
    <property type="match status" value="4"/>
</dbReference>
<accession>A0A1Y1YY94</accession>
<dbReference type="Pfam" id="PF00023">
    <property type="entry name" value="Ank"/>
    <property type="match status" value="2"/>
</dbReference>
<feature type="domain" description="Clr5" evidence="4">
    <location>
        <begin position="8"/>
        <end position="60"/>
    </location>
</feature>
<dbReference type="OrthoDB" id="539213at2759"/>
<proteinExistence type="predicted"/>
<evidence type="ECO:0000259" key="4">
    <source>
        <dbReference type="Pfam" id="PF14420"/>
    </source>
</evidence>
<dbReference type="Pfam" id="PF14420">
    <property type="entry name" value="Clr5"/>
    <property type="match status" value="1"/>
</dbReference>
<evidence type="ECO:0000313" key="6">
    <source>
        <dbReference type="Proteomes" id="UP000193144"/>
    </source>
</evidence>
<dbReference type="InterPro" id="IPR002110">
    <property type="entry name" value="Ankyrin_rpt"/>
</dbReference>
<dbReference type="PANTHER" id="PTHR24198">
    <property type="entry name" value="ANKYRIN REPEAT AND PROTEIN KINASE DOMAIN-CONTAINING PROTEIN"/>
    <property type="match status" value="1"/>
</dbReference>
<dbReference type="InterPro" id="IPR036770">
    <property type="entry name" value="Ankyrin_rpt-contain_sf"/>
</dbReference>
<dbReference type="STRING" id="1231657.A0A1Y1YY94"/>
<evidence type="ECO:0000313" key="5">
    <source>
        <dbReference type="EMBL" id="ORY02854.1"/>
    </source>
</evidence>
<dbReference type="AlphaFoldDB" id="A0A1Y1YY94"/>
<dbReference type="PANTHER" id="PTHR24198:SF165">
    <property type="entry name" value="ANKYRIN REPEAT-CONTAINING PROTEIN-RELATED"/>
    <property type="match status" value="1"/>
</dbReference>
<evidence type="ECO:0000256" key="3">
    <source>
        <dbReference type="PROSITE-ProRule" id="PRU00023"/>
    </source>
</evidence>
<dbReference type="Proteomes" id="UP000193144">
    <property type="component" value="Unassembled WGS sequence"/>
</dbReference>
<reference evidence="5 6" key="1">
    <citation type="submission" date="2016-07" db="EMBL/GenBank/DDBJ databases">
        <title>Pervasive Adenine N6-methylation of Active Genes in Fungi.</title>
        <authorList>
            <consortium name="DOE Joint Genome Institute"/>
            <person name="Mondo S.J."/>
            <person name="Dannebaum R.O."/>
            <person name="Kuo R.C."/>
            <person name="Labutti K."/>
            <person name="Haridas S."/>
            <person name="Kuo A."/>
            <person name="Salamov A."/>
            <person name="Ahrendt S.R."/>
            <person name="Lipzen A."/>
            <person name="Sullivan W."/>
            <person name="Andreopoulos W.B."/>
            <person name="Clum A."/>
            <person name="Lindquist E."/>
            <person name="Daum C."/>
            <person name="Ramamoorthy G.K."/>
            <person name="Gryganskyi A."/>
            <person name="Culley D."/>
            <person name="Magnuson J.K."/>
            <person name="James T.Y."/>
            <person name="O'Malley M.A."/>
            <person name="Stajich J.E."/>
            <person name="Spatafora J.W."/>
            <person name="Visel A."/>
            <person name="Grigoriev I.V."/>
        </authorList>
    </citation>
    <scope>NUCLEOTIDE SEQUENCE [LARGE SCALE GENOMIC DNA]</scope>
    <source>
        <strain evidence="5 6">CBS 115471</strain>
    </source>
</reference>
<dbReference type="PROSITE" id="PS50088">
    <property type="entry name" value="ANK_REPEAT"/>
    <property type="match status" value="4"/>
</dbReference>
<name>A0A1Y1YY94_9PLEO</name>
<comment type="caution">
    <text evidence="5">The sequence shown here is derived from an EMBL/GenBank/DDBJ whole genome shotgun (WGS) entry which is preliminary data.</text>
</comment>
<evidence type="ECO:0000256" key="2">
    <source>
        <dbReference type="ARBA" id="ARBA00023043"/>
    </source>
</evidence>
<dbReference type="EMBL" id="MCFA01000153">
    <property type="protein sequence ID" value="ORY02854.1"/>
    <property type="molecule type" value="Genomic_DNA"/>
</dbReference>
<sequence length="819" mass="91802">MSNLSPDRKEWERHRETIRQLYLINEQYLKDVIETMKTQHGFERKKYQYEHAFKEWGWKKSLSRKEWKATIHRVQKRQHERPGVKLEVMAYGKRVSSEKLKKAMSRYNHTTTDEIFRNVRTSPRSITSASRIQLDTSTSISTPVLLALPTINAYPDKQTVMLELVSGTRETMLERLLSLIREDMFTTLGAESNRDLMIVIQLSNNRGDGLFESVLVELCELPENVKFLRRFLEQREPSLCAAAEKILAPAAYAGNMDLVKMLVECGISPDCQGKSERGLDYTPLEAAIASKHRGESRKTVAEYLLEHGADPNAQLYSRFEFNSLVSFAARMGNIEILKCLFNYINTYLIQINMHSTMKHAALSGDLHTIDFLIEQGFDINEDVEDLLSSNADPNYVSGLGGACQVPPIIIAARSGNIKVVQLLLQVGADPDKGTPRGHICYMCPSGGVISTALQCAFESGDLEIATMLKNFGATLPDQRQNGLWDPLRSAFIGGDPQIIDAVLHRMDGLGLECRDYLQLLLENRKVDVARDLFEKGVLRTGRDTHSTGVICAVISQNLASDRSFVEGLVFGTAKAIGYLAADVARVGLVAASACLLDYHYSWPKASRNEFVDQVNYLLEAGADVNCEATPVAQAAHVLRRQSTPLQYATQNNDVDLVHMVMEHGAEVNAKPAHATGATALQFAAINGNFRIVEFLFNTGAKINAARSPHHGRTAIEGASEQGRLDMVCYLLNNGADVRGRLNQQYRRSVYRAWKNGHYTLARMIQSFKRERFGEEDLACIEDIMKMTENELECECREVGCMRCKCPDSKFEDGESENEM</sequence>
<keyword evidence="2 3" id="KW-0040">ANK repeat</keyword>
<evidence type="ECO:0000256" key="1">
    <source>
        <dbReference type="ARBA" id="ARBA00022737"/>
    </source>
</evidence>
<feature type="repeat" description="ANK" evidence="3">
    <location>
        <begin position="640"/>
        <end position="672"/>
    </location>
</feature>
<dbReference type="InterPro" id="IPR025676">
    <property type="entry name" value="Clr5_dom"/>
</dbReference>
<dbReference type="Gene3D" id="1.25.40.20">
    <property type="entry name" value="Ankyrin repeat-containing domain"/>
    <property type="match status" value="3"/>
</dbReference>
<protein>
    <submittedName>
        <fullName evidence="5">Ankyrin repeat-containing domain protein</fullName>
    </submittedName>
</protein>
<keyword evidence="1" id="KW-0677">Repeat</keyword>
<keyword evidence="6" id="KW-1185">Reference proteome</keyword>
<gene>
    <name evidence="5" type="ORF">BCR34DRAFT_591797</name>
</gene>
<feature type="repeat" description="ANK" evidence="3">
    <location>
        <begin position="407"/>
        <end position="435"/>
    </location>
</feature>